<evidence type="ECO:0000259" key="1">
    <source>
        <dbReference type="PROSITE" id="PS51444"/>
    </source>
</evidence>
<dbReference type="Proteomes" id="UP001608902">
    <property type="component" value="Unassembled WGS sequence"/>
</dbReference>
<dbReference type="SUPFAM" id="SSF101447">
    <property type="entry name" value="Formin homology 2 domain (FH2 domain)"/>
    <property type="match status" value="1"/>
</dbReference>
<organism evidence="2 3">
    <name type="scientific">Gnathostoma spinigerum</name>
    <dbReference type="NCBI Taxonomy" id="75299"/>
    <lineage>
        <taxon>Eukaryota</taxon>
        <taxon>Metazoa</taxon>
        <taxon>Ecdysozoa</taxon>
        <taxon>Nematoda</taxon>
        <taxon>Chromadorea</taxon>
        <taxon>Rhabditida</taxon>
        <taxon>Spirurina</taxon>
        <taxon>Gnathostomatomorpha</taxon>
        <taxon>Gnathostomatoidea</taxon>
        <taxon>Gnathostomatidae</taxon>
        <taxon>Gnathostoma</taxon>
    </lineage>
</organism>
<protein>
    <recommendedName>
        <fullName evidence="1">FH2 domain-containing protein</fullName>
    </recommendedName>
</protein>
<evidence type="ECO:0000313" key="2">
    <source>
        <dbReference type="EMBL" id="MFH4985040.1"/>
    </source>
</evidence>
<dbReference type="AlphaFoldDB" id="A0ABD6EYK1"/>
<comment type="caution">
    <text evidence="2">The sequence shown here is derived from an EMBL/GenBank/DDBJ whole genome shotgun (WGS) entry which is preliminary data.</text>
</comment>
<dbReference type="InterPro" id="IPR042201">
    <property type="entry name" value="FH2_Formin_sf"/>
</dbReference>
<reference evidence="2 3" key="1">
    <citation type="submission" date="2024-08" db="EMBL/GenBank/DDBJ databases">
        <title>Gnathostoma spinigerum genome.</title>
        <authorList>
            <person name="Gonzalez-Bertolin B."/>
            <person name="Monzon S."/>
            <person name="Zaballos A."/>
            <person name="Jimenez P."/>
            <person name="Dekumyoy P."/>
            <person name="Varona S."/>
            <person name="Cuesta I."/>
            <person name="Sumanam S."/>
            <person name="Adisakwattana P."/>
            <person name="Gasser R.B."/>
            <person name="Hernandez-Gonzalez A."/>
            <person name="Young N.D."/>
            <person name="Perteguer M.J."/>
        </authorList>
    </citation>
    <scope>NUCLEOTIDE SEQUENCE [LARGE SCALE GENOMIC DNA]</scope>
    <source>
        <strain evidence="2">AL3</strain>
        <tissue evidence="2">Liver</tissue>
    </source>
</reference>
<name>A0ABD6EYK1_9BILA</name>
<dbReference type="Pfam" id="PF02181">
    <property type="entry name" value="FH2"/>
    <property type="match status" value="1"/>
</dbReference>
<dbReference type="Gene3D" id="1.20.58.2220">
    <property type="entry name" value="Formin, FH2 domain"/>
    <property type="match status" value="1"/>
</dbReference>
<feature type="non-terminal residue" evidence="2">
    <location>
        <position position="1"/>
    </location>
</feature>
<gene>
    <name evidence="2" type="ORF">AB6A40_011749</name>
</gene>
<dbReference type="EMBL" id="JBGFUD010027200">
    <property type="protein sequence ID" value="MFH4985040.1"/>
    <property type="molecule type" value="Genomic_DNA"/>
</dbReference>
<keyword evidence="3" id="KW-1185">Reference proteome</keyword>
<proteinExistence type="predicted"/>
<sequence>TNAAKLLHNSSQFHHILQLLLTCGNLISGDFNAQMVKGFRTSSIMEMAEFKFPPPSETSLIDVVARAINKHFIDLAKFVENTTIVVKAGRGKF</sequence>
<feature type="domain" description="FH2" evidence="1">
    <location>
        <begin position="1"/>
        <end position="93"/>
    </location>
</feature>
<evidence type="ECO:0000313" key="3">
    <source>
        <dbReference type="Proteomes" id="UP001608902"/>
    </source>
</evidence>
<accession>A0ABD6EYK1</accession>
<dbReference type="InterPro" id="IPR015425">
    <property type="entry name" value="FH2_Formin"/>
</dbReference>
<dbReference type="PROSITE" id="PS51444">
    <property type="entry name" value="FH2"/>
    <property type="match status" value="1"/>
</dbReference>